<organism evidence="3 4">
    <name type="scientific">Halorhabdus tiamatea SARL4B</name>
    <dbReference type="NCBI Taxonomy" id="1033806"/>
    <lineage>
        <taxon>Archaea</taxon>
        <taxon>Methanobacteriati</taxon>
        <taxon>Methanobacteriota</taxon>
        <taxon>Stenosarchaea group</taxon>
        <taxon>Halobacteria</taxon>
        <taxon>Halobacteriales</taxon>
        <taxon>Haloarculaceae</taxon>
        <taxon>Halorhabdus</taxon>
    </lineage>
</organism>
<feature type="region of interest" description="Disordered" evidence="1">
    <location>
        <begin position="27"/>
        <end position="234"/>
    </location>
</feature>
<accession>F7PJX1</accession>
<dbReference type="OrthoDB" id="78050at2157"/>
<protein>
    <submittedName>
        <fullName evidence="3">Zn-ribbon containing protein</fullName>
    </submittedName>
</protein>
<dbReference type="GeneID" id="23800022"/>
<feature type="compositionally biased region" description="Polar residues" evidence="1">
    <location>
        <begin position="105"/>
        <end position="114"/>
    </location>
</feature>
<feature type="compositionally biased region" description="Low complexity" evidence="1">
    <location>
        <begin position="37"/>
        <end position="47"/>
    </location>
</feature>
<gene>
    <name evidence="3" type="ORF">HLRTI_000218</name>
    <name evidence="2" type="ORF">HTIA_1424</name>
</gene>
<dbReference type="InterPro" id="IPR018645">
    <property type="entry name" value="OapC-like"/>
</dbReference>
<reference evidence="3 4" key="2">
    <citation type="journal article" date="2013" name="PLoS ONE">
        <title>INDIGO - INtegrated Data Warehouse of MIcrobial GenOmes with Examples from the Red Sea Extremophiles.</title>
        <authorList>
            <person name="Alam I."/>
            <person name="Antunes A."/>
            <person name="Kamau A.A."/>
            <person name="Ba Alawi W."/>
            <person name="Kalkatawi M."/>
            <person name="Stingl U."/>
            <person name="Bajic V.B."/>
        </authorList>
    </citation>
    <scope>NUCLEOTIDE SEQUENCE [LARGE SCALE GENOMIC DNA]</scope>
    <source>
        <strain evidence="3 4">SARL4B</strain>
    </source>
</reference>
<evidence type="ECO:0000313" key="3">
    <source>
        <dbReference type="EMBL" id="ERJ07500.1"/>
    </source>
</evidence>
<evidence type="ECO:0000313" key="5">
    <source>
        <dbReference type="Proteomes" id="UP000015381"/>
    </source>
</evidence>
<feature type="compositionally biased region" description="Basic and acidic residues" evidence="1">
    <location>
        <begin position="50"/>
        <end position="60"/>
    </location>
</feature>
<dbReference type="Pfam" id="PF09845">
    <property type="entry name" value="OapC"/>
    <property type="match status" value="2"/>
</dbReference>
<dbReference type="STRING" id="1033806.HTIA_1424"/>
<evidence type="ECO:0000256" key="1">
    <source>
        <dbReference type="SAM" id="MobiDB-lite"/>
    </source>
</evidence>
<proteinExistence type="predicted"/>
<dbReference type="EMBL" id="HF571520">
    <property type="protein sequence ID" value="CCQ33551.1"/>
    <property type="molecule type" value="Genomic_DNA"/>
</dbReference>
<dbReference type="eggNOG" id="arCOG04417">
    <property type="taxonomic scope" value="Archaea"/>
</dbReference>
<name>F7PJX1_9EURY</name>
<sequence>MPHQCTECGTVFEDGSTEMLSGCPECGGNTFQYHPGDATASAESAPDAEPPDRPEPDDSVARTVGNAAQTVKNFIGSDEPTPGVDPDEADPLSSWPSEAEEDATTDGNIASTSPPDRPETGESAVGGPGPETEESVVGGPGPETGGSFVGGTESDGVSAETRTDSNPGDTVRTAGFEDEAQASARSAVVSPDELPDSARTSNVAVGSSGGNAGNGSDEPRAEHPTATEDRPDLSELREELNDQFESIRIVEPGQYELNLMELYEREEYIIALQEDGRYQIQVPDTWRD</sequence>
<evidence type="ECO:0000313" key="2">
    <source>
        <dbReference type="EMBL" id="CCQ33551.1"/>
    </source>
</evidence>
<keyword evidence="5" id="KW-1185">Reference proteome</keyword>
<reference evidence="3 4" key="1">
    <citation type="journal article" date="2011" name="J. Bacteriol.">
        <title>Genome sequence of Halorhabdus tiamatea, the first archaeon isolated from a deep-sea anoxic brine lake.</title>
        <authorList>
            <person name="Antunes A."/>
            <person name="Alam I."/>
            <person name="Bajic V.B."/>
            <person name="Stingl U."/>
        </authorList>
    </citation>
    <scope>NUCLEOTIDE SEQUENCE [LARGE SCALE GENOMIC DNA]</scope>
    <source>
        <strain evidence="3 4">SARL4B</strain>
    </source>
</reference>
<feature type="compositionally biased region" description="Basic and acidic residues" evidence="1">
    <location>
        <begin position="217"/>
        <end position="234"/>
    </location>
</feature>
<reference evidence="2 5" key="3">
    <citation type="journal article" date="2014" name="Environ. Microbiol.">
        <title>Halorhabdus tiamatea: proteogenomics and glycosidase activity measurements identify the first cultivated euryarchaeon from a deep-sea anoxic brine lake as potential polysaccharide degrader.</title>
        <authorList>
            <person name="Werner J."/>
            <person name="Ferrer M."/>
            <person name="Michel G."/>
            <person name="Mann A.J."/>
            <person name="Huang S."/>
            <person name="Juarez S."/>
            <person name="Ciordia S."/>
            <person name="Albar J.P."/>
            <person name="Alcaide M."/>
            <person name="La Cono V."/>
            <person name="Yakimov M.M."/>
            <person name="Antunes A."/>
            <person name="Taborda M."/>
            <person name="Da Costa M.S."/>
            <person name="Amann R.I."/>
            <person name="Gloeckner F.O."/>
            <person name="Golyshina O.V."/>
            <person name="Golyshin P.N."/>
            <person name="Teeling H."/>
        </authorList>
    </citation>
    <scope>NUCLEOTIDE SEQUENCE [LARGE SCALE GENOMIC DNA]</scope>
    <source>
        <strain evidence="5">SARL4B</strain>
        <strain evidence="2">Type strain: SARL4B</strain>
    </source>
</reference>
<dbReference type="RefSeq" id="WP_008526111.1">
    <property type="nucleotide sequence ID" value="NC_021921.1"/>
</dbReference>
<dbReference type="EMBL" id="AFNT02000002">
    <property type="protein sequence ID" value="ERJ07500.1"/>
    <property type="molecule type" value="Genomic_DNA"/>
</dbReference>
<dbReference type="AlphaFoldDB" id="F7PJX1"/>
<dbReference type="KEGG" id="hti:HTIA_1424"/>
<dbReference type="Proteomes" id="UP000003861">
    <property type="component" value="Unassembled WGS sequence"/>
</dbReference>
<dbReference type="Proteomes" id="UP000015381">
    <property type="component" value="Chromosome I"/>
</dbReference>
<dbReference type="HOGENOM" id="CLU_063606_0_0_2"/>
<evidence type="ECO:0000313" key="4">
    <source>
        <dbReference type="Proteomes" id="UP000003861"/>
    </source>
</evidence>
<feature type="compositionally biased region" description="Gly residues" evidence="1">
    <location>
        <begin position="138"/>
        <end position="149"/>
    </location>
</feature>